<organism evidence="1 2">
    <name type="scientific">Colwellia psychrerythraea (strain 34H / ATCC BAA-681)</name>
    <name type="common">Vibrio psychroerythus</name>
    <dbReference type="NCBI Taxonomy" id="167879"/>
    <lineage>
        <taxon>Bacteria</taxon>
        <taxon>Pseudomonadati</taxon>
        <taxon>Pseudomonadota</taxon>
        <taxon>Gammaproteobacteria</taxon>
        <taxon>Alteromonadales</taxon>
        <taxon>Colwelliaceae</taxon>
        <taxon>Colwellia</taxon>
    </lineage>
</organism>
<dbReference type="HOGENOM" id="CLU_3388895_0_0_6"/>
<dbReference type="Proteomes" id="UP000000547">
    <property type="component" value="Chromosome"/>
</dbReference>
<evidence type="ECO:0000313" key="1">
    <source>
        <dbReference type="EMBL" id="AAZ28539.1"/>
    </source>
</evidence>
<reference evidence="1" key="1">
    <citation type="journal article" date="2005" name="Proc. Natl. Acad. Sci. U.S.A.">
        <title>The psychrophilic lifestyle as revealed by the genome sequence of Colwellia psychrerythraea 34H through genomic and proteomic analyses.</title>
        <authorList>
            <person name="Methe B.A."/>
            <person name="Nelson K.E."/>
            <person name="Deming J.W."/>
            <person name="Momen B."/>
            <person name="Melamud E."/>
            <person name="Zhang X."/>
            <person name="Moult J."/>
            <person name="Madupu R."/>
            <person name="Nelson W.C."/>
            <person name="Dodson R.J."/>
            <person name="Brinkac L.M."/>
            <person name="Daugherty S.C."/>
            <person name="Durkin A.S."/>
            <person name="DeBoy R.T."/>
            <person name="Kolonay J.F."/>
            <person name="Sullivan S.A."/>
            <person name="Zhou L."/>
            <person name="Davidsen T.M."/>
            <person name="Wu M."/>
            <person name="Huston A.L."/>
            <person name="Lewis M."/>
            <person name="Weaver B."/>
            <person name="Weidman J.F."/>
            <person name="Khouri H."/>
            <person name="Utterback T.R."/>
            <person name="Feldblyum T.V."/>
            <person name="Fraser C.M."/>
        </authorList>
    </citation>
    <scope>NUCLEOTIDE SEQUENCE [LARGE SCALE GENOMIC DNA]</scope>
    <source>
        <strain evidence="1">34H</strain>
    </source>
</reference>
<dbReference type="EMBL" id="CP000083">
    <property type="protein sequence ID" value="AAZ28539.1"/>
    <property type="molecule type" value="Genomic_DNA"/>
</dbReference>
<evidence type="ECO:0000313" key="2">
    <source>
        <dbReference type="Proteomes" id="UP000000547"/>
    </source>
</evidence>
<accession>Q47YA0</accession>
<dbReference type="KEGG" id="cps:CPS_3546"/>
<gene>
    <name evidence="1" type="ordered locus">CPS_3546</name>
</gene>
<sequence length="32" mass="3558">MITTVVSITLHSVVHFNYSAIKLALVIVIDLF</sequence>
<dbReference type="AlphaFoldDB" id="Q47YA0"/>
<name>Q47YA0_COLP3</name>
<proteinExistence type="predicted"/>
<protein>
    <submittedName>
        <fullName evidence="1">Uncharacterized protein</fullName>
    </submittedName>
</protein>